<dbReference type="GO" id="GO:0004797">
    <property type="term" value="F:thymidine kinase activity"/>
    <property type="evidence" value="ECO:0007669"/>
    <property type="project" value="UniProtKB-UniRule"/>
</dbReference>
<evidence type="ECO:0000256" key="6">
    <source>
        <dbReference type="ARBA" id="ARBA00022777"/>
    </source>
</evidence>
<dbReference type="FunCoup" id="A0A420WJM4">
    <property type="interactions" value="264"/>
</dbReference>
<dbReference type="OrthoDB" id="9781579at2"/>
<proteinExistence type="inferred from homology"/>
<dbReference type="InterPro" id="IPR027417">
    <property type="entry name" value="P-loop_NTPase"/>
</dbReference>
<comment type="subunit">
    <text evidence="8">Homotetramer.</text>
</comment>
<evidence type="ECO:0000256" key="8">
    <source>
        <dbReference type="HAMAP-Rule" id="MF_00124"/>
    </source>
</evidence>
<evidence type="ECO:0000256" key="5">
    <source>
        <dbReference type="ARBA" id="ARBA00022741"/>
    </source>
</evidence>
<dbReference type="GO" id="GO:0005829">
    <property type="term" value="C:cytosol"/>
    <property type="evidence" value="ECO:0007669"/>
    <property type="project" value="TreeGrafter"/>
</dbReference>
<evidence type="ECO:0000256" key="4">
    <source>
        <dbReference type="ARBA" id="ARBA00022679"/>
    </source>
</evidence>
<dbReference type="NCBIfam" id="NF003300">
    <property type="entry name" value="PRK04296.1-5"/>
    <property type="match status" value="1"/>
</dbReference>
<evidence type="ECO:0000256" key="3">
    <source>
        <dbReference type="ARBA" id="ARBA00022634"/>
    </source>
</evidence>
<name>A0A420WJM4_9PROT</name>
<dbReference type="PROSITE" id="PS00603">
    <property type="entry name" value="TK_CELLULAR_TYPE"/>
    <property type="match status" value="1"/>
</dbReference>
<feature type="binding site" evidence="10">
    <location>
        <begin position="171"/>
        <end position="174"/>
    </location>
    <ligand>
        <name>substrate</name>
    </ligand>
</feature>
<dbReference type="AlphaFoldDB" id="A0A420WJM4"/>
<keyword evidence="14" id="KW-1185">Reference proteome</keyword>
<dbReference type="Pfam" id="PF00265">
    <property type="entry name" value="TK"/>
    <property type="match status" value="1"/>
</dbReference>
<dbReference type="PANTHER" id="PTHR11441:SF0">
    <property type="entry name" value="THYMIDINE KINASE, CYTOSOLIC"/>
    <property type="match status" value="1"/>
</dbReference>
<accession>A0A420WJM4</accession>
<dbReference type="EMBL" id="RBII01000001">
    <property type="protein sequence ID" value="RKQ71139.1"/>
    <property type="molecule type" value="Genomic_DNA"/>
</dbReference>
<keyword evidence="8" id="KW-0862">Zinc</keyword>
<comment type="caution">
    <text evidence="13">The sequence shown here is derived from an EMBL/GenBank/DDBJ whole genome shotgun (WGS) entry which is preliminary data.</text>
</comment>
<dbReference type="SUPFAM" id="SSF57716">
    <property type="entry name" value="Glucocorticoid receptor-like (DNA-binding domain)"/>
    <property type="match status" value="1"/>
</dbReference>
<evidence type="ECO:0000313" key="14">
    <source>
        <dbReference type="Proteomes" id="UP000282211"/>
    </source>
</evidence>
<keyword evidence="3 8" id="KW-0237">DNA synthesis</keyword>
<sequence>MAKIYFSFSAMNAGKSAILLQSAYNYQERGMSTLLMKPALDTRDPKADHIVSRIGLNAQADLFTAETDLEAHISAAHAKKPINCVLLDEAQFLTKEQVWQLSRIADYHRIPVMCYGLRTDFRGELFPGSATLLAIADDIRELRTLCWCGRKATMTLRLDASGDAVTEGEQIEVGGNEKYISLCRKHWAEKNPNNA</sequence>
<feature type="binding site" evidence="8">
    <location>
        <position position="186"/>
    </location>
    <ligand>
        <name>Zn(2+)</name>
        <dbReference type="ChEBI" id="CHEBI:29105"/>
    </ligand>
</feature>
<dbReference type="GO" id="GO:0046104">
    <property type="term" value="P:thymidine metabolic process"/>
    <property type="evidence" value="ECO:0007669"/>
    <property type="project" value="TreeGrafter"/>
</dbReference>
<keyword evidence="8" id="KW-0479">Metal-binding</keyword>
<feature type="binding site" evidence="8">
    <location>
        <position position="146"/>
    </location>
    <ligand>
        <name>Zn(2+)</name>
        <dbReference type="ChEBI" id="CHEBI:29105"/>
    </ligand>
</feature>
<evidence type="ECO:0000256" key="1">
    <source>
        <dbReference type="ARBA" id="ARBA00007587"/>
    </source>
</evidence>
<evidence type="ECO:0000256" key="12">
    <source>
        <dbReference type="RuleBase" id="RU004165"/>
    </source>
</evidence>
<evidence type="ECO:0000256" key="2">
    <source>
        <dbReference type="ARBA" id="ARBA00012118"/>
    </source>
</evidence>
<dbReference type="PANTHER" id="PTHR11441">
    <property type="entry name" value="THYMIDINE KINASE"/>
    <property type="match status" value="1"/>
</dbReference>
<keyword evidence="4 8" id="KW-0808">Transferase</keyword>
<dbReference type="GO" id="GO:0071897">
    <property type="term" value="P:DNA biosynthetic process"/>
    <property type="evidence" value="ECO:0007669"/>
    <property type="project" value="UniProtKB-KW"/>
</dbReference>
<dbReference type="GO" id="GO:0008270">
    <property type="term" value="F:zinc ion binding"/>
    <property type="evidence" value="ECO:0007669"/>
    <property type="project" value="UniProtKB-UniRule"/>
</dbReference>
<evidence type="ECO:0000256" key="9">
    <source>
        <dbReference type="PIRSR" id="PIRSR035805-1"/>
    </source>
</evidence>
<dbReference type="InterPro" id="IPR001267">
    <property type="entry name" value="Thymidine_kinase"/>
</dbReference>
<evidence type="ECO:0000256" key="11">
    <source>
        <dbReference type="RuleBase" id="RU000544"/>
    </source>
</evidence>
<feature type="binding site" evidence="8">
    <location>
        <position position="183"/>
    </location>
    <ligand>
        <name>Zn(2+)</name>
        <dbReference type="ChEBI" id="CHEBI:29105"/>
    </ligand>
</feature>
<keyword evidence="7 8" id="KW-0067">ATP-binding</keyword>
<comment type="similarity">
    <text evidence="1 8 12">Belongs to the thymidine kinase family.</text>
</comment>
<dbReference type="HAMAP" id="MF_00124">
    <property type="entry name" value="Thymidine_kinase"/>
    <property type="match status" value="1"/>
</dbReference>
<comment type="subcellular location">
    <subcellularLocation>
        <location evidence="8">Cytoplasm</location>
    </subcellularLocation>
</comment>
<dbReference type="RefSeq" id="WP_121098941.1">
    <property type="nucleotide sequence ID" value="NZ_RBII01000001.1"/>
</dbReference>
<dbReference type="PIRSF" id="PIRSF035805">
    <property type="entry name" value="TK_cell"/>
    <property type="match status" value="1"/>
</dbReference>
<evidence type="ECO:0000313" key="13">
    <source>
        <dbReference type="EMBL" id="RKQ71139.1"/>
    </source>
</evidence>
<gene>
    <name evidence="8" type="primary">tdk</name>
    <name evidence="13" type="ORF">DES40_0450</name>
</gene>
<organism evidence="13 14">
    <name type="scientific">Litorimonas taeanensis</name>
    <dbReference type="NCBI Taxonomy" id="568099"/>
    <lineage>
        <taxon>Bacteria</taxon>
        <taxon>Pseudomonadati</taxon>
        <taxon>Pseudomonadota</taxon>
        <taxon>Alphaproteobacteria</taxon>
        <taxon>Maricaulales</taxon>
        <taxon>Robiginitomaculaceae</taxon>
    </lineage>
</organism>
<evidence type="ECO:0000256" key="10">
    <source>
        <dbReference type="PIRSR" id="PIRSR035805-2"/>
    </source>
</evidence>
<feature type="binding site" evidence="8">
    <location>
        <begin position="9"/>
        <end position="16"/>
    </location>
    <ligand>
        <name>ATP</name>
        <dbReference type="ChEBI" id="CHEBI:30616"/>
    </ligand>
</feature>
<keyword evidence="6 8" id="KW-0418">Kinase</keyword>
<dbReference type="InParanoid" id="A0A420WJM4"/>
<feature type="binding site" evidence="10">
    <location>
        <position position="179"/>
    </location>
    <ligand>
        <name>substrate</name>
    </ligand>
</feature>
<dbReference type="Proteomes" id="UP000282211">
    <property type="component" value="Unassembled WGS sequence"/>
</dbReference>
<dbReference type="InterPro" id="IPR020633">
    <property type="entry name" value="Thymidine_kinase_CS"/>
</dbReference>
<feature type="binding site" evidence="8">
    <location>
        <begin position="88"/>
        <end position="91"/>
    </location>
    <ligand>
        <name>ATP</name>
        <dbReference type="ChEBI" id="CHEBI:30616"/>
    </ligand>
</feature>
<reference evidence="13 14" key="1">
    <citation type="submission" date="2018-10" db="EMBL/GenBank/DDBJ databases">
        <title>Genomic Encyclopedia of Type Strains, Phase IV (KMG-IV): sequencing the most valuable type-strain genomes for metagenomic binning, comparative biology and taxonomic classification.</title>
        <authorList>
            <person name="Goeker M."/>
        </authorList>
    </citation>
    <scope>NUCLEOTIDE SEQUENCE [LARGE SCALE GENOMIC DNA]</scope>
    <source>
        <strain evidence="13 14">DSM 22008</strain>
    </source>
</reference>
<protein>
    <recommendedName>
        <fullName evidence="2 8">Thymidine kinase</fullName>
        <ecNumber evidence="2 8">2.7.1.21</ecNumber>
    </recommendedName>
</protein>
<dbReference type="Gene3D" id="3.40.50.300">
    <property type="entry name" value="P-loop containing nucleotide triphosphate hydrolases"/>
    <property type="match status" value="1"/>
</dbReference>
<dbReference type="GO" id="GO:0005524">
    <property type="term" value="F:ATP binding"/>
    <property type="evidence" value="ECO:0007669"/>
    <property type="project" value="UniProtKB-UniRule"/>
</dbReference>
<keyword evidence="8" id="KW-0963">Cytoplasm</keyword>
<dbReference type="EC" id="2.7.1.21" evidence="2 8"/>
<feature type="active site" description="Proton acceptor" evidence="8 9">
    <location>
        <position position="89"/>
    </location>
</feature>
<evidence type="ECO:0000256" key="7">
    <source>
        <dbReference type="ARBA" id="ARBA00022840"/>
    </source>
</evidence>
<feature type="binding site" evidence="8">
    <location>
        <position position="148"/>
    </location>
    <ligand>
        <name>Zn(2+)</name>
        <dbReference type="ChEBI" id="CHEBI:29105"/>
    </ligand>
</feature>
<comment type="catalytic activity">
    <reaction evidence="8 11">
        <text>thymidine + ATP = dTMP + ADP + H(+)</text>
        <dbReference type="Rhea" id="RHEA:19129"/>
        <dbReference type="ChEBI" id="CHEBI:15378"/>
        <dbReference type="ChEBI" id="CHEBI:17748"/>
        <dbReference type="ChEBI" id="CHEBI:30616"/>
        <dbReference type="ChEBI" id="CHEBI:63528"/>
        <dbReference type="ChEBI" id="CHEBI:456216"/>
        <dbReference type="EC" id="2.7.1.21"/>
    </reaction>
</comment>
<dbReference type="Gene3D" id="3.30.60.20">
    <property type="match status" value="1"/>
</dbReference>
<dbReference type="SUPFAM" id="SSF52540">
    <property type="entry name" value="P-loop containing nucleoside triphosphate hydrolases"/>
    <property type="match status" value="1"/>
</dbReference>
<keyword evidence="5 8" id="KW-0547">Nucleotide-binding</keyword>